<protein>
    <submittedName>
        <fullName evidence="3">Caffeoylshikimate esterase</fullName>
    </submittedName>
</protein>
<dbReference type="OrthoDB" id="2498029at2759"/>
<proteinExistence type="predicted"/>
<dbReference type="Proteomes" id="UP001153555">
    <property type="component" value="Unassembled WGS sequence"/>
</dbReference>
<name>A0A9N7RM35_STRHE</name>
<reference evidence="3" key="1">
    <citation type="submission" date="2019-12" db="EMBL/GenBank/DDBJ databases">
        <authorList>
            <person name="Scholes J."/>
        </authorList>
    </citation>
    <scope>NUCLEOTIDE SEQUENCE</scope>
</reference>
<dbReference type="AlphaFoldDB" id="A0A9N7RM35"/>
<comment type="caution">
    <text evidence="3">The sequence shown here is derived from an EMBL/GenBank/DDBJ whole genome shotgun (WGS) entry which is preliminary data.</text>
</comment>
<organism evidence="3 4">
    <name type="scientific">Striga hermonthica</name>
    <name type="common">Purple witchweed</name>
    <name type="synonym">Buchnera hermonthica</name>
    <dbReference type="NCBI Taxonomy" id="68872"/>
    <lineage>
        <taxon>Eukaryota</taxon>
        <taxon>Viridiplantae</taxon>
        <taxon>Streptophyta</taxon>
        <taxon>Embryophyta</taxon>
        <taxon>Tracheophyta</taxon>
        <taxon>Spermatophyta</taxon>
        <taxon>Magnoliopsida</taxon>
        <taxon>eudicotyledons</taxon>
        <taxon>Gunneridae</taxon>
        <taxon>Pentapetalae</taxon>
        <taxon>asterids</taxon>
        <taxon>lamiids</taxon>
        <taxon>Lamiales</taxon>
        <taxon>Orobanchaceae</taxon>
        <taxon>Buchnereae</taxon>
        <taxon>Striga</taxon>
    </lineage>
</organism>
<dbReference type="InterPro" id="IPR022742">
    <property type="entry name" value="Hydrolase_4"/>
</dbReference>
<feature type="domain" description="Serine aminopeptidase S33" evidence="2">
    <location>
        <begin position="63"/>
        <end position="306"/>
    </location>
</feature>
<keyword evidence="4" id="KW-1185">Reference proteome</keyword>
<dbReference type="PRINTS" id="PR00111">
    <property type="entry name" value="ABHYDROLASE"/>
</dbReference>
<evidence type="ECO:0000259" key="2">
    <source>
        <dbReference type="Pfam" id="PF12146"/>
    </source>
</evidence>
<dbReference type="Pfam" id="PF12146">
    <property type="entry name" value="Hydrolase_4"/>
    <property type="match status" value="1"/>
</dbReference>
<dbReference type="EMBL" id="CACSLK010030184">
    <property type="protein sequence ID" value="CAA0837221.1"/>
    <property type="molecule type" value="Genomic_DNA"/>
</dbReference>
<evidence type="ECO:0000256" key="1">
    <source>
        <dbReference type="SAM" id="MobiDB-lite"/>
    </source>
</evidence>
<dbReference type="Gene3D" id="3.40.50.1820">
    <property type="entry name" value="alpha/beta hydrolase"/>
    <property type="match status" value="1"/>
</dbReference>
<evidence type="ECO:0000313" key="3">
    <source>
        <dbReference type="EMBL" id="CAA0837221.1"/>
    </source>
</evidence>
<gene>
    <name evidence="3" type="ORF">SHERM_04218</name>
</gene>
<evidence type="ECO:0000313" key="4">
    <source>
        <dbReference type="Proteomes" id="UP001153555"/>
    </source>
</evidence>
<dbReference type="SUPFAM" id="SSF53474">
    <property type="entry name" value="alpha/beta-Hydrolases"/>
    <property type="match status" value="1"/>
</dbReference>
<dbReference type="InterPro" id="IPR029058">
    <property type="entry name" value="AB_hydrolase_fold"/>
</dbReference>
<dbReference type="GO" id="GO:0016787">
    <property type="term" value="F:hydrolase activity"/>
    <property type="evidence" value="ECO:0007669"/>
    <property type="project" value="UniProtKB-ARBA"/>
</dbReference>
<sequence length="331" mass="36791">MPPEKIDSSAPQSPPPPPPNFWGDAPEDEYYASHGVRNAKSYFETPHGKLFTQSFLPLDTAQPVKGSVYMTHGYGSDTGWMFQKICLSYAGWGYAVFAADMLGHGRSDGIPCYVGDLIKVAAASLHFFRSVRVSGDYKDLPAFLLGESMGGLATLLMYFQSEKDLWTGLIFTAPLFVIPEPMKPSKVHLFVYGLLFGLADTWAAMPDNKMVGKAIRDPEKLKIIASNPRRYTGKPRVGTMREIARQCEYVQNNFDKVTIPFFTAHGTSDGLACPSGSKLLYEKASSEDKTLKLYEGLYHSLIQGEPDESANLVLADMRAWIDERVERYGKK</sequence>
<accession>A0A9N7RM35</accession>
<dbReference type="PANTHER" id="PTHR11614">
    <property type="entry name" value="PHOSPHOLIPASE-RELATED"/>
    <property type="match status" value="1"/>
</dbReference>
<dbReference type="InterPro" id="IPR051044">
    <property type="entry name" value="MAG_DAG_Lipase"/>
</dbReference>
<feature type="region of interest" description="Disordered" evidence="1">
    <location>
        <begin position="1"/>
        <end position="24"/>
    </location>
</feature>
<dbReference type="InterPro" id="IPR000073">
    <property type="entry name" value="AB_hydrolase_1"/>
</dbReference>
<dbReference type="FunFam" id="3.40.50.1820:FF:000192">
    <property type="entry name" value="Caffeoylshikimate esterase"/>
    <property type="match status" value="1"/>
</dbReference>